<comment type="caution">
    <text evidence="1">The sequence shown here is derived from an EMBL/GenBank/DDBJ whole genome shotgun (WGS) entry which is preliminary data.</text>
</comment>
<name>A0ABW5JCR7_9BACT</name>
<keyword evidence="2" id="KW-1185">Reference proteome</keyword>
<sequence>MKKQADEQIIFNEIIPDSEQAFEDFGLQNVDNWLSAGIHPWYINEKLYNLQLKKLASVAKDSNIKFIGECGLDRLKGATLPLQEEIFIKQIRIAEDVKKPVIIHCVKCYNELLSIKKIVHPRIPMIVHGFNAKIEIARQLLDKGFYLSLGGALLHADSNAMKVLQEIPLEKIFLETDDKDISIIDIYQKAAEVRELPMEELEKVVFDNYLGLVG</sequence>
<dbReference type="GO" id="GO:0016787">
    <property type="term" value="F:hydrolase activity"/>
    <property type="evidence" value="ECO:0007669"/>
    <property type="project" value="UniProtKB-KW"/>
</dbReference>
<dbReference type="PANTHER" id="PTHR46124:SF2">
    <property type="entry name" value="D-AMINOACYL-TRNA DEACYLASE"/>
    <property type="match status" value="1"/>
</dbReference>
<dbReference type="Pfam" id="PF01026">
    <property type="entry name" value="TatD_DNase"/>
    <property type="match status" value="1"/>
</dbReference>
<proteinExistence type="predicted"/>
<dbReference type="PANTHER" id="PTHR46124">
    <property type="entry name" value="D-AMINOACYL-TRNA DEACYLASE"/>
    <property type="match status" value="1"/>
</dbReference>
<evidence type="ECO:0000313" key="2">
    <source>
        <dbReference type="Proteomes" id="UP001597510"/>
    </source>
</evidence>
<dbReference type="Proteomes" id="UP001597510">
    <property type="component" value="Unassembled WGS sequence"/>
</dbReference>
<gene>
    <name evidence="1" type="ORF">ACFSR2_18120</name>
</gene>
<dbReference type="Gene3D" id="3.20.20.140">
    <property type="entry name" value="Metal-dependent hydrolases"/>
    <property type="match status" value="1"/>
</dbReference>
<dbReference type="InterPro" id="IPR032466">
    <property type="entry name" value="Metal_Hydrolase"/>
</dbReference>
<dbReference type="EMBL" id="JBHULC010000022">
    <property type="protein sequence ID" value="MFD2522822.1"/>
    <property type="molecule type" value="Genomic_DNA"/>
</dbReference>
<protein>
    <submittedName>
        <fullName evidence="1">TatD family hydrolase</fullName>
    </submittedName>
</protein>
<dbReference type="InterPro" id="IPR001130">
    <property type="entry name" value="TatD-like"/>
</dbReference>
<keyword evidence="1" id="KW-0378">Hydrolase</keyword>
<dbReference type="SUPFAM" id="SSF51556">
    <property type="entry name" value="Metallo-dependent hydrolases"/>
    <property type="match status" value="1"/>
</dbReference>
<dbReference type="PIRSF" id="PIRSF005902">
    <property type="entry name" value="DNase_TatD"/>
    <property type="match status" value="1"/>
</dbReference>
<accession>A0ABW5JCR7</accession>
<organism evidence="1 2">
    <name type="scientific">Emticicia soli</name>
    <dbReference type="NCBI Taxonomy" id="2027878"/>
    <lineage>
        <taxon>Bacteria</taxon>
        <taxon>Pseudomonadati</taxon>
        <taxon>Bacteroidota</taxon>
        <taxon>Cytophagia</taxon>
        <taxon>Cytophagales</taxon>
        <taxon>Leadbetterellaceae</taxon>
        <taxon>Emticicia</taxon>
    </lineage>
</organism>
<reference evidence="2" key="1">
    <citation type="journal article" date="2019" name="Int. J. Syst. Evol. Microbiol.">
        <title>The Global Catalogue of Microorganisms (GCM) 10K type strain sequencing project: providing services to taxonomists for standard genome sequencing and annotation.</title>
        <authorList>
            <consortium name="The Broad Institute Genomics Platform"/>
            <consortium name="The Broad Institute Genome Sequencing Center for Infectious Disease"/>
            <person name="Wu L."/>
            <person name="Ma J."/>
        </authorList>
    </citation>
    <scope>NUCLEOTIDE SEQUENCE [LARGE SCALE GENOMIC DNA]</scope>
    <source>
        <strain evidence="2">KCTC 52344</strain>
    </source>
</reference>
<evidence type="ECO:0000313" key="1">
    <source>
        <dbReference type="EMBL" id="MFD2522822.1"/>
    </source>
</evidence>